<reference evidence="1 2" key="1">
    <citation type="submission" date="2020-04" db="EMBL/GenBank/DDBJ databases">
        <title>Perkinsus olseni comparative genomics.</title>
        <authorList>
            <person name="Bogema D.R."/>
        </authorList>
    </citation>
    <scope>NUCLEOTIDE SEQUENCE [LARGE SCALE GENOMIC DNA]</scope>
    <source>
        <strain evidence="1 2">ATCC PRA-207</strain>
    </source>
</reference>
<organism evidence="1 2">
    <name type="scientific">Perkinsus olseni</name>
    <name type="common">Perkinsus atlanticus</name>
    <dbReference type="NCBI Taxonomy" id="32597"/>
    <lineage>
        <taxon>Eukaryota</taxon>
        <taxon>Sar</taxon>
        <taxon>Alveolata</taxon>
        <taxon>Perkinsozoa</taxon>
        <taxon>Perkinsea</taxon>
        <taxon>Perkinsida</taxon>
        <taxon>Perkinsidae</taxon>
        <taxon>Perkinsus</taxon>
    </lineage>
</organism>
<dbReference type="EMBL" id="JABANO010012381">
    <property type="protein sequence ID" value="KAF4741904.1"/>
    <property type="molecule type" value="Genomic_DNA"/>
</dbReference>
<name>A0A7J6T9F3_PEROL</name>
<accession>A0A7J6T9F3</accession>
<proteinExistence type="predicted"/>
<protein>
    <submittedName>
        <fullName evidence="1">Uncharacterized protein</fullName>
    </submittedName>
</protein>
<dbReference type="AlphaFoldDB" id="A0A7J6T9F3"/>
<evidence type="ECO:0000313" key="1">
    <source>
        <dbReference type="EMBL" id="KAF4741904.1"/>
    </source>
</evidence>
<comment type="caution">
    <text evidence="1">The sequence shown here is derived from an EMBL/GenBank/DDBJ whole genome shotgun (WGS) entry which is preliminary data.</text>
</comment>
<gene>
    <name evidence="1" type="ORF">FOZ63_033028</name>
</gene>
<evidence type="ECO:0000313" key="2">
    <source>
        <dbReference type="Proteomes" id="UP000553632"/>
    </source>
</evidence>
<dbReference type="Proteomes" id="UP000553632">
    <property type="component" value="Unassembled WGS sequence"/>
</dbReference>
<keyword evidence="2" id="KW-1185">Reference proteome</keyword>
<sequence>VSENKLAESACSCGASFNLDQRCGRSVVTAARAISPTTSFLGLFITRPPVAAIDRTMRCCEIIAATFGGGTTDITR</sequence>
<feature type="non-terminal residue" evidence="1">
    <location>
        <position position="1"/>
    </location>
</feature>